<sequence length="128" mass="14583">MEWMDSDLLWIIGGMLGRMCKVDPITENQARGRFARICEEIDISKPLLGTLSIDDRHIWVEYESLGLVCFKCGIFGHSKDNCREGLVEPIVEEMVANNTNKASVRKDESPYGPWLLVSYGKLGNRNYK</sequence>
<dbReference type="GO" id="GO:0003676">
    <property type="term" value="F:nucleic acid binding"/>
    <property type="evidence" value="ECO:0007669"/>
    <property type="project" value="InterPro"/>
</dbReference>
<dbReference type="Pfam" id="PF14392">
    <property type="entry name" value="zf-CCHC_4"/>
    <property type="match status" value="1"/>
</dbReference>
<dbReference type="GO" id="GO:0008270">
    <property type="term" value="F:zinc ion binding"/>
    <property type="evidence" value="ECO:0007669"/>
    <property type="project" value="UniProtKB-KW"/>
</dbReference>
<feature type="domain" description="CCHC-type" evidence="2">
    <location>
        <begin position="69"/>
        <end position="84"/>
    </location>
</feature>
<gene>
    <name evidence="3" type="ORF">Dsin_032245</name>
</gene>
<keyword evidence="1" id="KW-0863">Zinc-finger</keyword>
<accession>A0AAD9ZPB9</accession>
<evidence type="ECO:0000256" key="1">
    <source>
        <dbReference type="PROSITE-ProRule" id="PRU00047"/>
    </source>
</evidence>
<dbReference type="InterPro" id="IPR001878">
    <property type="entry name" value="Znf_CCHC"/>
</dbReference>
<dbReference type="AlphaFoldDB" id="A0AAD9ZPB9"/>
<evidence type="ECO:0000313" key="4">
    <source>
        <dbReference type="Proteomes" id="UP001281410"/>
    </source>
</evidence>
<comment type="caution">
    <text evidence="3">The sequence shown here is derived from an EMBL/GenBank/DDBJ whole genome shotgun (WGS) entry which is preliminary data.</text>
</comment>
<dbReference type="Proteomes" id="UP001281410">
    <property type="component" value="Unassembled WGS sequence"/>
</dbReference>
<dbReference type="EMBL" id="JANJYJ010000010">
    <property type="protein sequence ID" value="KAK3184959.1"/>
    <property type="molecule type" value="Genomic_DNA"/>
</dbReference>
<organism evidence="3 4">
    <name type="scientific">Dipteronia sinensis</name>
    <dbReference type="NCBI Taxonomy" id="43782"/>
    <lineage>
        <taxon>Eukaryota</taxon>
        <taxon>Viridiplantae</taxon>
        <taxon>Streptophyta</taxon>
        <taxon>Embryophyta</taxon>
        <taxon>Tracheophyta</taxon>
        <taxon>Spermatophyta</taxon>
        <taxon>Magnoliopsida</taxon>
        <taxon>eudicotyledons</taxon>
        <taxon>Gunneridae</taxon>
        <taxon>Pentapetalae</taxon>
        <taxon>rosids</taxon>
        <taxon>malvids</taxon>
        <taxon>Sapindales</taxon>
        <taxon>Sapindaceae</taxon>
        <taxon>Hippocastanoideae</taxon>
        <taxon>Acereae</taxon>
        <taxon>Dipteronia</taxon>
    </lineage>
</organism>
<name>A0AAD9ZPB9_9ROSI</name>
<evidence type="ECO:0000313" key="3">
    <source>
        <dbReference type="EMBL" id="KAK3184959.1"/>
    </source>
</evidence>
<dbReference type="PANTHER" id="PTHR31286">
    <property type="entry name" value="GLYCINE-RICH CELL WALL STRUCTURAL PROTEIN 1.8-LIKE"/>
    <property type="match status" value="1"/>
</dbReference>
<protein>
    <recommendedName>
        <fullName evidence="2">CCHC-type domain-containing protein</fullName>
    </recommendedName>
</protein>
<dbReference type="InterPro" id="IPR040256">
    <property type="entry name" value="At4g02000-like"/>
</dbReference>
<proteinExistence type="predicted"/>
<dbReference type="InterPro" id="IPR025836">
    <property type="entry name" value="Zn_knuckle_CX2CX4HX4C"/>
</dbReference>
<evidence type="ECO:0000259" key="2">
    <source>
        <dbReference type="PROSITE" id="PS50158"/>
    </source>
</evidence>
<reference evidence="3" key="1">
    <citation type="journal article" date="2023" name="Plant J.">
        <title>Genome sequences and population genomics provide insights into the demographic history, inbreeding, and mutation load of two 'living fossil' tree species of Dipteronia.</title>
        <authorList>
            <person name="Feng Y."/>
            <person name="Comes H.P."/>
            <person name="Chen J."/>
            <person name="Zhu S."/>
            <person name="Lu R."/>
            <person name="Zhang X."/>
            <person name="Li P."/>
            <person name="Qiu J."/>
            <person name="Olsen K.M."/>
            <person name="Qiu Y."/>
        </authorList>
    </citation>
    <scope>NUCLEOTIDE SEQUENCE</scope>
    <source>
        <strain evidence="3">NBL</strain>
    </source>
</reference>
<dbReference type="PROSITE" id="PS50158">
    <property type="entry name" value="ZF_CCHC"/>
    <property type="match status" value="1"/>
</dbReference>
<dbReference type="PANTHER" id="PTHR31286:SF99">
    <property type="entry name" value="DUF4283 DOMAIN-CONTAINING PROTEIN"/>
    <property type="match status" value="1"/>
</dbReference>
<keyword evidence="1" id="KW-0862">Zinc</keyword>
<keyword evidence="4" id="KW-1185">Reference proteome</keyword>
<keyword evidence="1" id="KW-0479">Metal-binding</keyword>